<geneLocation type="plasmid" evidence="1 2">
    <name>pZSt-lp24-2</name>
</geneLocation>
<evidence type="ECO:0000313" key="1">
    <source>
        <dbReference type="EMBL" id="WAZ72896.1"/>
    </source>
</evidence>
<dbReference type="AlphaFoldDB" id="A0AAX3JPQ4"/>
<sequence length="43" mass="4878">MISIKNIFTKSNSKKIVTKISNTKSSNATIEFNPQNYLFLSIL</sequence>
<reference evidence="1" key="1">
    <citation type="submission" date="2022-12" db="EMBL/GenBank/DDBJ databases">
        <title>B. miyamotoi WGS.</title>
        <authorList>
            <person name="Gabriele M."/>
            <person name="Kuleshov K.V."/>
            <person name="Hepner S."/>
            <person name="Hoornstra D."/>
            <person name="Hovius J.W."/>
            <person name="Platonov A.E."/>
            <person name="Fingerle V."/>
            <person name="Strube C."/>
        </authorList>
    </citation>
    <scope>NUCLEOTIDE SEQUENCE</scope>
    <source>
        <strain evidence="1">ZStruIII14-9</strain>
        <plasmid evidence="1">pZSt-lp24-2</plasmid>
    </source>
</reference>
<name>A0AAX3JPQ4_9SPIR</name>
<keyword evidence="1" id="KW-0614">Plasmid</keyword>
<dbReference type="EMBL" id="CP114734">
    <property type="protein sequence ID" value="WAZ72896.1"/>
    <property type="molecule type" value="Genomic_DNA"/>
</dbReference>
<evidence type="ECO:0000313" key="2">
    <source>
        <dbReference type="Proteomes" id="UP001164513"/>
    </source>
</evidence>
<accession>A0AAX3JPQ4</accession>
<proteinExistence type="predicted"/>
<gene>
    <name evidence="1" type="ORF">O5404_07745</name>
</gene>
<organism evidence="1 2">
    <name type="scientific">Borrelia miyamotoi</name>
    <dbReference type="NCBI Taxonomy" id="47466"/>
    <lineage>
        <taxon>Bacteria</taxon>
        <taxon>Pseudomonadati</taxon>
        <taxon>Spirochaetota</taxon>
        <taxon>Spirochaetia</taxon>
        <taxon>Spirochaetales</taxon>
        <taxon>Borreliaceae</taxon>
        <taxon>Borrelia</taxon>
    </lineage>
</organism>
<protein>
    <submittedName>
        <fullName evidence="1">Uncharacterized protein</fullName>
    </submittedName>
</protein>
<dbReference type="Proteomes" id="UP001164513">
    <property type="component" value="Plasmid pZSt-lp24-2"/>
</dbReference>
<dbReference type="RefSeq" id="WP_269512481.1">
    <property type="nucleotide sequence ID" value="NZ_CP114734.1"/>
</dbReference>